<organism evidence="2">
    <name type="scientific">Citrobacter freundii</name>
    <dbReference type="NCBI Taxonomy" id="546"/>
    <lineage>
        <taxon>Bacteria</taxon>
        <taxon>Pseudomonadati</taxon>
        <taxon>Pseudomonadota</taxon>
        <taxon>Gammaproteobacteria</taxon>
        <taxon>Enterobacterales</taxon>
        <taxon>Enterobacteriaceae</taxon>
        <taxon>Citrobacter</taxon>
        <taxon>Citrobacter freundii complex</taxon>
    </lineage>
</organism>
<proteinExistence type="predicted"/>
<keyword evidence="1" id="KW-0472">Membrane</keyword>
<gene>
    <name evidence="2" type="ORF">p112298KPC_089</name>
</gene>
<dbReference type="GeneID" id="87003588"/>
<dbReference type="EMBL" id="KP987215">
    <property type="protein sequence ID" value="ALA08768.1"/>
    <property type="molecule type" value="Genomic_DNA"/>
</dbReference>
<sequence length="258" mass="30107">MKIDEQFFWKIFRVFFPELRKWVTRALIAAGISMLSGPLWVPYVNAFLSRYASINIPDTSTSGWVCLGLGLLCLIANETLDRWPSKKKMTAEDKEDKNTLYELFSQMHLPTYDWFFHHGKITWVYIPALHYHYGVEGYIQATQFHLHDKEIRKSVELFYKSCSRAFSYAWYFVETNNPHLQKFGHQHNVHTDPLAKAAHDDFRNAVCEAEGHLKDLCKAVKTKYPDFDMEETSKIAKDEQRSYSKALNFDSATSKAEL</sequence>
<dbReference type="RefSeq" id="WP_121572319.1">
    <property type="nucleotide sequence ID" value="NZ_CM008470.1"/>
</dbReference>
<protein>
    <submittedName>
        <fullName evidence="2">Uncharacterized protein</fullName>
    </submittedName>
</protein>
<dbReference type="AlphaFoldDB" id="A0A0K2CRV2"/>
<keyword evidence="2" id="KW-0614">Plasmid</keyword>
<keyword evidence="1" id="KW-1133">Transmembrane helix</keyword>
<name>A0A0K2CRV2_CITFR</name>
<evidence type="ECO:0000313" key="2">
    <source>
        <dbReference type="EMBL" id="ALA08768.1"/>
    </source>
</evidence>
<accession>A0A0K2CRV2</accession>
<evidence type="ECO:0000256" key="1">
    <source>
        <dbReference type="SAM" id="Phobius"/>
    </source>
</evidence>
<geneLocation type="plasmid" evidence="2">
    <name>p112298-KPC</name>
</geneLocation>
<keyword evidence="1" id="KW-0812">Transmembrane</keyword>
<reference evidence="2" key="1">
    <citation type="journal article" date="2015" name="J. Antimicrob. Chemother.">
        <title>Coexistence of a novel KPC-2-encoding MDR plasmid and an NDM-1-encoding pNDM-HN380-like plasmid in a clinical isolate of Citrobacter freundii.</title>
        <authorList>
            <person name="Feng J."/>
            <person name="Qiu Y."/>
            <person name="Yin Z."/>
            <person name="Chen W."/>
            <person name="Yang H."/>
            <person name="Yang W."/>
            <person name="Wang J."/>
            <person name="Gao Y."/>
            <person name="Zhou D."/>
        </authorList>
    </citation>
    <scope>NUCLEOTIDE SEQUENCE</scope>
    <source>
        <strain evidence="2">112298</strain>
        <plasmid evidence="2">p112298-KPC</plasmid>
    </source>
</reference>
<feature type="transmembrane region" description="Helical" evidence="1">
    <location>
        <begin position="22"/>
        <end position="41"/>
    </location>
</feature>